<accession>A0ABS2ATK7</accession>
<dbReference type="PANTHER" id="PTHR30146:SF109">
    <property type="entry name" value="HTH-TYPE TRANSCRIPTIONAL REGULATOR GALS"/>
    <property type="match status" value="1"/>
</dbReference>
<dbReference type="CDD" id="cd06267">
    <property type="entry name" value="PBP1_LacI_sugar_binding-like"/>
    <property type="match status" value="1"/>
</dbReference>
<dbReference type="CDD" id="cd01392">
    <property type="entry name" value="HTH_LacI"/>
    <property type="match status" value="1"/>
</dbReference>
<dbReference type="Gene3D" id="1.10.260.40">
    <property type="entry name" value="lambda repressor-like DNA-binding domains"/>
    <property type="match status" value="1"/>
</dbReference>
<comment type="caution">
    <text evidence="5">The sequence shown here is derived from an EMBL/GenBank/DDBJ whole genome shotgun (WGS) entry which is preliminary data.</text>
</comment>
<evidence type="ECO:0000256" key="2">
    <source>
        <dbReference type="ARBA" id="ARBA00023125"/>
    </source>
</evidence>
<dbReference type="RefSeq" id="WP_203383404.1">
    <property type="nucleotide sequence ID" value="NZ_JAENHP010000031.1"/>
</dbReference>
<keyword evidence="6" id="KW-1185">Reference proteome</keyword>
<dbReference type="EMBL" id="JAENHP010000031">
    <property type="protein sequence ID" value="MBM2623050.1"/>
    <property type="molecule type" value="Genomic_DNA"/>
</dbReference>
<dbReference type="InterPro" id="IPR028082">
    <property type="entry name" value="Peripla_BP_I"/>
</dbReference>
<dbReference type="Pfam" id="PF13377">
    <property type="entry name" value="Peripla_BP_3"/>
    <property type="match status" value="1"/>
</dbReference>
<evidence type="ECO:0000256" key="1">
    <source>
        <dbReference type="ARBA" id="ARBA00023015"/>
    </source>
</evidence>
<organism evidence="5 6">
    <name type="scientific">Paractinoplanes ovalisporus</name>
    <dbReference type="NCBI Taxonomy" id="2810368"/>
    <lineage>
        <taxon>Bacteria</taxon>
        <taxon>Bacillati</taxon>
        <taxon>Actinomycetota</taxon>
        <taxon>Actinomycetes</taxon>
        <taxon>Micromonosporales</taxon>
        <taxon>Micromonosporaceae</taxon>
        <taxon>Paractinoplanes</taxon>
    </lineage>
</organism>
<evidence type="ECO:0000256" key="3">
    <source>
        <dbReference type="ARBA" id="ARBA00023163"/>
    </source>
</evidence>
<reference evidence="5 6" key="1">
    <citation type="submission" date="2021-01" db="EMBL/GenBank/DDBJ databases">
        <title>Actinoplanes sp. nov. LDG1-06 isolated from lichen.</title>
        <authorList>
            <person name="Saeng-In P."/>
            <person name="Phongsopitanun W."/>
            <person name="Kanchanasin P."/>
            <person name="Yuki M."/>
            <person name="Kudo T."/>
            <person name="Ohkuma M."/>
            <person name="Tanasupawat S."/>
        </authorList>
    </citation>
    <scope>NUCLEOTIDE SEQUENCE [LARGE SCALE GENOMIC DNA]</scope>
    <source>
        <strain evidence="5 6">LDG1-06</strain>
    </source>
</reference>
<dbReference type="SUPFAM" id="SSF53822">
    <property type="entry name" value="Periplasmic binding protein-like I"/>
    <property type="match status" value="1"/>
</dbReference>
<keyword evidence="3" id="KW-0804">Transcription</keyword>
<dbReference type="SMART" id="SM00354">
    <property type="entry name" value="HTH_LACI"/>
    <property type="match status" value="1"/>
</dbReference>
<dbReference type="InterPro" id="IPR010982">
    <property type="entry name" value="Lambda_DNA-bd_dom_sf"/>
</dbReference>
<keyword evidence="1" id="KW-0805">Transcription regulation</keyword>
<dbReference type="PROSITE" id="PS50932">
    <property type="entry name" value="HTH_LACI_2"/>
    <property type="match status" value="1"/>
</dbReference>
<evidence type="ECO:0000313" key="6">
    <source>
        <dbReference type="Proteomes" id="UP000632138"/>
    </source>
</evidence>
<dbReference type="InterPro" id="IPR046335">
    <property type="entry name" value="LacI/GalR-like_sensor"/>
</dbReference>
<keyword evidence="2 5" id="KW-0238">DNA-binding</keyword>
<sequence>MSRAKPTITDVARRAGVSRSAVSRVMNNEPGASGPVREAVRRAMAELGYVPSQTARALASGRQRAVDVVAFTNGPVIGWLASHPYYSRVLAGVTSALQGTDVQVRVQALTPTDATAGSRSAVDRAADELVAVVDRIAVGATVGAVLTDVPPAIALRFQEKFRRVVSLAATSAVVPTIEADNAGGVYTAVEYLHGLGRRHIAAIHGPASSADARDRRTGYLRAIDRLGLSEISDGGDFRREDGFEAAHRLLTTHPQIDAIVVACDLMAAGVVQAITASGRTVPYDVSVIGFDDSVAAVCANPPLTTMRMPVEEMAVAATRLLLDGAVTPGFRQTFPVELVVRDSTTPRTL</sequence>
<dbReference type="Pfam" id="PF00356">
    <property type="entry name" value="LacI"/>
    <property type="match status" value="1"/>
</dbReference>
<evidence type="ECO:0000313" key="5">
    <source>
        <dbReference type="EMBL" id="MBM2623050.1"/>
    </source>
</evidence>
<protein>
    <submittedName>
        <fullName evidence="5">LacI family DNA-binding transcriptional regulator</fullName>
    </submittedName>
</protein>
<dbReference type="Proteomes" id="UP000632138">
    <property type="component" value="Unassembled WGS sequence"/>
</dbReference>
<proteinExistence type="predicted"/>
<evidence type="ECO:0000259" key="4">
    <source>
        <dbReference type="PROSITE" id="PS50932"/>
    </source>
</evidence>
<dbReference type="Gene3D" id="3.40.50.2300">
    <property type="match status" value="2"/>
</dbReference>
<dbReference type="SUPFAM" id="SSF47413">
    <property type="entry name" value="lambda repressor-like DNA-binding domains"/>
    <property type="match status" value="1"/>
</dbReference>
<dbReference type="InterPro" id="IPR000843">
    <property type="entry name" value="HTH_LacI"/>
</dbReference>
<gene>
    <name evidence="5" type="ORF">JIG36_46880</name>
</gene>
<dbReference type="PROSITE" id="PS00356">
    <property type="entry name" value="HTH_LACI_1"/>
    <property type="match status" value="1"/>
</dbReference>
<name>A0ABS2ATK7_9ACTN</name>
<dbReference type="PANTHER" id="PTHR30146">
    <property type="entry name" value="LACI-RELATED TRANSCRIPTIONAL REPRESSOR"/>
    <property type="match status" value="1"/>
</dbReference>
<dbReference type="GO" id="GO:0003677">
    <property type="term" value="F:DNA binding"/>
    <property type="evidence" value="ECO:0007669"/>
    <property type="project" value="UniProtKB-KW"/>
</dbReference>
<dbReference type="PRINTS" id="PR00036">
    <property type="entry name" value="HTHLACI"/>
</dbReference>
<feature type="domain" description="HTH lacI-type" evidence="4">
    <location>
        <begin position="6"/>
        <end position="60"/>
    </location>
</feature>